<feature type="region of interest" description="Disordered" evidence="1">
    <location>
        <begin position="104"/>
        <end position="123"/>
    </location>
</feature>
<name>A0AAD9EWW5_DISEL</name>
<dbReference type="EMBL" id="JASDAP010000024">
    <property type="protein sequence ID" value="KAK1881254.1"/>
    <property type="molecule type" value="Genomic_DNA"/>
</dbReference>
<gene>
    <name evidence="2" type="ORF">KUDE01_024420</name>
</gene>
<evidence type="ECO:0000256" key="1">
    <source>
        <dbReference type="SAM" id="MobiDB-lite"/>
    </source>
</evidence>
<dbReference type="Proteomes" id="UP001228049">
    <property type="component" value="Unassembled WGS sequence"/>
</dbReference>
<evidence type="ECO:0000313" key="2">
    <source>
        <dbReference type="EMBL" id="KAK1881254.1"/>
    </source>
</evidence>
<evidence type="ECO:0000313" key="3">
    <source>
        <dbReference type="Proteomes" id="UP001228049"/>
    </source>
</evidence>
<sequence length="209" mass="22586">RQLSHSAPIVGLAWRGGALGKGKERGRLKGRRRSRLLHNPKPAQSLGGSYRQFVTLEWLLSYPGGPLIAGEFSGRRVGNREGFGAAERGQRSWPTQAQAVRRLAGQADGAEEEEGGQEGGGRKARLSVSLYHSQVSPSRSVPTFSERPVAGPLLGLQLSPPPSPAPMDTVFNYLMDDSSPVTLFLVFYCYNTTPVFSSSSPSFMAINTQ</sequence>
<feature type="non-terminal residue" evidence="2">
    <location>
        <position position="209"/>
    </location>
</feature>
<keyword evidence="3" id="KW-1185">Reference proteome</keyword>
<dbReference type="AlphaFoldDB" id="A0AAD9EWW5"/>
<comment type="caution">
    <text evidence="2">The sequence shown here is derived from an EMBL/GenBank/DDBJ whole genome shotgun (WGS) entry which is preliminary data.</text>
</comment>
<feature type="non-terminal residue" evidence="2">
    <location>
        <position position="1"/>
    </location>
</feature>
<protein>
    <submittedName>
        <fullName evidence="2">Stress response protein NST1</fullName>
    </submittedName>
</protein>
<organism evidence="2 3">
    <name type="scientific">Dissostichus eleginoides</name>
    <name type="common">Patagonian toothfish</name>
    <name type="synonym">Dissostichus amissus</name>
    <dbReference type="NCBI Taxonomy" id="100907"/>
    <lineage>
        <taxon>Eukaryota</taxon>
        <taxon>Metazoa</taxon>
        <taxon>Chordata</taxon>
        <taxon>Craniata</taxon>
        <taxon>Vertebrata</taxon>
        <taxon>Euteleostomi</taxon>
        <taxon>Actinopterygii</taxon>
        <taxon>Neopterygii</taxon>
        <taxon>Teleostei</taxon>
        <taxon>Neoteleostei</taxon>
        <taxon>Acanthomorphata</taxon>
        <taxon>Eupercaria</taxon>
        <taxon>Perciformes</taxon>
        <taxon>Notothenioidei</taxon>
        <taxon>Nototheniidae</taxon>
        <taxon>Dissostichus</taxon>
    </lineage>
</organism>
<accession>A0AAD9EWW5</accession>
<reference evidence="2" key="1">
    <citation type="submission" date="2023-04" db="EMBL/GenBank/DDBJ databases">
        <title>Chromosome-level genome of Chaenocephalus aceratus.</title>
        <authorList>
            <person name="Park H."/>
        </authorList>
    </citation>
    <scope>NUCLEOTIDE SEQUENCE</scope>
    <source>
        <strain evidence="2">DE</strain>
        <tissue evidence="2">Muscle</tissue>
    </source>
</reference>
<proteinExistence type="predicted"/>